<dbReference type="Pfam" id="PF00501">
    <property type="entry name" value="AMP-binding"/>
    <property type="match status" value="1"/>
</dbReference>
<dbReference type="InterPro" id="IPR000873">
    <property type="entry name" value="AMP-dep_synth/lig_dom"/>
</dbReference>
<dbReference type="PANTHER" id="PTHR43272">
    <property type="entry name" value="LONG-CHAIN-FATTY-ACID--COA LIGASE"/>
    <property type="match status" value="1"/>
</dbReference>
<proteinExistence type="predicted"/>
<dbReference type="InterPro" id="IPR020459">
    <property type="entry name" value="AMP-binding"/>
</dbReference>
<dbReference type="GO" id="GO:0016020">
    <property type="term" value="C:membrane"/>
    <property type="evidence" value="ECO:0007669"/>
    <property type="project" value="TreeGrafter"/>
</dbReference>
<dbReference type="PRINTS" id="PR00154">
    <property type="entry name" value="AMPBINDING"/>
</dbReference>
<feature type="domain" description="AMP-dependent synthetase/ligase" evidence="3">
    <location>
        <begin position="17"/>
        <end position="408"/>
    </location>
</feature>
<evidence type="ECO:0000256" key="1">
    <source>
        <dbReference type="ARBA" id="ARBA00022741"/>
    </source>
</evidence>
<dbReference type="AlphaFoldDB" id="A0A450RZS0"/>
<reference evidence="4" key="1">
    <citation type="submission" date="2019-02" db="EMBL/GenBank/DDBJ databases">
        <authorList>
            <person name="Gruber-Vodicka R. H."/>
            <person name="Seah K. B. B."/>
        </authorList>
    </citation>
    <scope>NUCLEOTIDE SEQUENCE</scope>
    <source>
        <strain evidence="4">BECK_DK47</strain>
    </source>
</reference>
<dbReference type="PROSITE" id="PS00455">
    <property type="entry name" value="AMP_BINDING"/>
    <property type="match status" value="1"/>
</dbReference>
<protein>
    <submittedName>
        <fullName evidence="4">Long-chain acyl-CoA synthetase</fullName>
    </submittedName>
</protein>
<dbReference type="SUPFAM" id="SSF56801">
    <property type="entry name" value="Acetyl-CoA synthetase-like"/>
    <property type="match status" value="1"/>
</dbReference>
<name>A0A450RZS0_9GAMM</name>
<dbReference type="InterPro" id="IPR020845">
    <property type="entry name" value="AMP-binding_CS"/>
</dbReference>
<keyword evidence="2" id="KW-0067">ATP-binding</keyword>
<dbReference type="EMBL" id="CAADEX010000008">
    <property type="protein sequence ID" value="VFJ44779.1"/>
    <property type="molecule type" value="Genomic_DNA"/>
</dbReference>
<dbReference type="Pfam" id="PF23562">
    <property type="entry name" value="AMP-binding_C_3"/>
    <property type="match status" value="1"/>
</dbReference>
<keyword evidence="1" id="KW-0547">Nucleotide-binding</keyword>
<organism evidence="4">
    <name type="scientific">Candidatus Kentrum sp. DK</name>
    <dbReference type="NCBI Taxonomy" id="2126562"/>
    <lineage>
        <taxon>Bacteria</taxon>
        <taxon>Pseudomonadati</taxon>
        <taxon>Pseudomonadota</taxon>
        <taxon>Gammaproteobacteria</taxon>
        <taxon>Candidatus Kentrum</taxon>
    </lineage>
</organism>
<evidence type="ECO:0000313" key="4">
    <source>
        <dbReference type="EMBL" id="VFJ44779.1"/>
    </source>
</evidence>
<dbReference type="PANTHER" id="PTHR43272:SF33">
    <property type="entry name" value="AMP-BINDING DOMAIN-CONTAINING PROTEIN-RELATED"/>
    <property type="match status" value="1"/>
</dbReference>
<evidence type="ECO:0000256" key="2">
    <source>
        <dbReference type="ARBA" id="ARBA00022840"/>
    </source>
</evidence>
<sequence>MKLLTGIHKIIEKGAEEPNAVRFHIPGEAGEWNRVTWGELLARSREVALYLDAHGIGKDKKVSVFANTRVEWAFVVAAIEAARGVFVPIYFSNTPDQTHFVADHGDAEILFTDLALLPKLLARWSDYTKIRQVILWDPDDNGQVAALVEQFNRDNNAALSLDEVKRKLVPMADVHAEGARIHAEDPGRLARLVDAIEPGDLAYIMYTSGTTGDPKGVMLTNKNLLASTTSWVKTLAHAFPPLGERRDICWLPLSHMGGIGVMNTGTMLDYESWFSDPWGLLELIPTVKPTFLLCVPAYWEKMYSEAINASPDKEEQYKKLHEVTGGKLTFLLSGGAGLKREIKEFFLAAGIQMIEGYGLTETAPNVTMNRLDDYNFDSIGKPMPDVQVMIDREGEICVKGENVFVGYYKKPEETKACFDDDGWFHTGDLGEWIDGKEGGFIRFKGRKKEIIVTSGGKNIGPGGIEALFAGNPFIEHVALYGSEKKYLVALITLRELVVNAWAKQQGLASTDYASLVKSPGIRAIVQAAVDDVNGRLASYETIKNFHVHDGHFSVEEGHVTPSLKLRRAKVWEDFRELFEGLYETE</sequence>
<accession>A0A450RZS0</accession>
<dbReference type="Gene3D" id="3.40.50.12780">
    <property type="entry name" value="N-terminal domain of ligase-like"/>
    <property type="match status" value="1"/>
</dbReference>
<dbReference type="InterPro" id="IPR042099">
    <property type="entry name" value="ANL_N_sf"/>
</dbReference>
<dbReference type="CDD" id="cd05907">
    <property type="entry name" value="VL_LC_FACS_like"/>
    <property type="match status" value="1"/>
</dbReference>
<dbReference type="GO" id="GO:0005524">
    <property type="term" value="F:ATP binding"/>
    <property type="evidence" value="ECO:0007669"/>
    <property type="project" value="UniProtKB-KW"/>
</dbReference>
<gene>
    <name evidence="4" type="ORF">BECKDK2373B_GA0170837_10088</name>
</gene>
<dbReference type="GO" id="GO:0004467">
    <property type="term" value="F:long-chain fatty acid-CoA ligase activity"/>
    <property type="evidence" value="ECO:0007669"/>
    <property type="project" value="TreeGrafter"/>
</dbReference>
<evidence type="ECO:0000259" key="3">
    <source>
        <dbReference type="Pfam" id="PF00501"/>
    </source>
</evidence>